<evidence type="ECO:0000313" key="2">
    <source>
        <dbReference type="EMBL" id="TFZ00276.1"/>
    </source>
</evidence>
<evidence type="ECO:0000313" key="3">
    <source>
        <dbReference type="Proteomes" id="UP000297839"/>
    </source>
</evidence>
<reference evidence="2 3" key="1">
    <citation type="submission" date="2019-03" db="EMBL/GenBank/DDBJ databases">
        <title>Ramlibacter sp. 18x22-1, whole genome shotgun sequence.</title>
        <authorList>
            <person name="Zhang X."/>
            <person name="Feng G."/>
            <person name="Zhu H."/>
        </authorList>
    </citation>
    <scope>NUCLEOTIDE SEQUENCE [LARGE SCALE GENOMIC DNA]</scope>
    <source>
        <strain evidence="2 3">18x22-1</strain>
    </source>
</reference>
<name>A0A4Z0BLS3_9BURK</name>
<evidence type="ECO:0000256" key="1">
    <source>
        <dbReference type="SAM" id="MobiDB-lite"/>
    </source>
</evidence>
<dbReference type="OrthoDB" id="8898248at2"/>
<organism evidence="2 3">
    <name type="scientific">Ramlibacter humi</name>
    <dbReference type="NCBI Taxonomy" id="2530451"/>
    <lineage>
        <taxon>Bacteria</taxon>
        <taxon>Pseudomonadati</taxon>
        <taxon>Pseudomonadota</taxon>
        <taxon>Betaproteobacteria</taxon>
        <taxon>Burkholderiales</taxon>
        <taxon>Comamonadaceae</taxon>
        <taxon>Ramlibacter</taxon>
    </lineage>
</organism>
<proteinExistence type="predicted"/>
<gene>
    <name evidence="2" type="ORF">EZ216_14345</name>
</gene>
<protein>
    <submittedName>
        <fullName evidence="2">Uncharacterized protein</fullName>
    </submittedName>
</protein>
<dbReference type="RefSeq" id="WP_135250462.1">
    <property type="nucleotide sequence ID" value="NZ_SMLK01000004.1"/>
</dbReference>
<feature type="region of interest" description="Disordered" evidence="1">
    <location>
        <begin position="122"/>
        <end position="189"/>
    </location>
</feature>
<dbReference type="AlphaFoldDB" id="A0A4Z0BLS3"/>
<comment type="caution">
    <text evidence="2">The sequence shown here is derived from an EMBL/GenBank/DDBJ whole genome shotgun (WGS) entry which is preliminary data.</text>
</comment>
<dbReference type="EMBL" id="SMLK01000004">
    <property type="protein sequence ID" value="TFZ00276.1"/>
    <property type="molecule type" value="Genomic_DNA"/>
</dbReference>
<keyword evidence="3" id="KW-1185">Reference proteome</keyword>
<sequence>MGLVARLFGRSPSKGAGAAKPPRPQGLGVTETRGQLVRMAHRDTIRRHGIPEQWLGIEALSSKDARGSLGVHARLVVRNAEARLMPHLPHLLDLIRLTLARLDHSSPQWLLATSVRFDLPAGHRHQPMPPVSSWGAVQKPRQKPEPRREDKSPDSSRDWLERMFDAAPKRHDPGHDFRPTQPMYGGQDG</sequence>
<accession>A0A4Z0BLS3</accession>
<dbReference type="Proteomes" id="UP000297839">
    <property type="component" value="Unassembled WGS sequence"/>
</dbReference>
<feature type="compositionally biased region" description="Basic and acidic residues" evidence="1">
    <location>
        <begin position="142"/>
        <end position="178"/>
    </location>
</feature>